<dbReference type="Pfam" id="PF03765">
    <property type="entry name" value="CRAL_TRIO_N"/>
    <property type="match status" value="1"/>
</dbReference>
<evidence type="ECO:0000256" key="5">
    <source>
        <dbReference type="ARBA" id="ARBA00038020"/>
    </source>
</evidence>
<keyword evidence="9" id="KW-1185">Reference proteome</keyword>
<comment type="similarity">
    <text evidence="5">Belongs to the SFH family.</text>
</comment>
<dbReference type="OMA" id="RIKCIEF"/>
<dbReference type="SUPFAM" id="SSF46938">
    <property type="entry name" value="CRAL/TRIO N-terminal domain"/>
    <property type="match status" value="1"/>
</dbReference>
<evidence type="ECO:0000313" key="9">
    <source>
        <dbReference type="Proteomes" id="UP000006038"/>
    </source>
</evidence>
<dbReference type="InterPro" id="IPR051026">
    <property type="entry name" value="PI/PC_transfer"/>
</dbReference>
<dbReference type="STRING" id="4533.J3LGK3"/>
<dbReference type="RefSeq" id="XP_006647810.1">
    <property type="nucleotide sequence ID" value="XM_006647747.3"/>
</dbReference>
<dbReference type="PROSITE" id="PS50191">
    <property type="entry name" value="CRAL_TRIO"/>
    <property type="match status" value="1"/>
</dbReference>
<dbReference type="GO" id="GO:0015031">
    <property type="term" value="P:protein transport"/>
    <property type="evidence" value="ECO:0007669"/>
    <property type="project" value="UniProtKB-KW"/>
</dbReference>
<dbReference type="CDD" id="cd00170">
    <property type="entry name" value="SEC14"/>
    <property type="match status" value="1"/>
</dbReference>
<name>J3LGK3_ORYBR</name>
<dbReference type="EnsemblPlants" id="OB02G37700.1">
    <property type="protein sequence ID" value="OB02G37700.1"/>
    <property type="gene ID" value="OB02G37700"/>
</dbReference>
<evidence type="ECO:0000256" key="3">
    <source>
        <dbReference type="ARBA" id="ARBA00022927"/>
    </source>
</evidence>
<sequence length="619" mass="70667">MSESNADGIEISASIDERRDRGDAEILEDEPRQTRIRSLKKKALHASTRLTHSLKKRGKRKAGCRVPKITIEDVRDAEEEQAVSSFREVLFARDILPERHDDYHTMLRFLKARKFDVEKAAHMWADMLHWRKEFGTDTILEDFEFHEIEEVLQYYPHGYHGVDKEGRPVYIELLGKVEPSKLVQITTVERYIKYHVQEFERAFREKFPACSIAAKRHIDTTTTILDVHGVGLKNFSKIARDLVRCMQKIDGDYYPETLHQMFIVNAGPGFKLIWSTVKGLLDPKTSSKIHVLGTKYQHRLLEAIDASQLPEFFGGSCTCSSQGGCLRSNKGPWSDPLIMKLVHCMESSALKDIGQVSDIEEAITGSVRLRALKLPERIIYTSNAESGSDVDDLGSPIGQEDVEYHSLAPVHEEVRKSGSTACGSCDDHPLLVDEVVETNKRYNLPGNGSGQYNTRQNLLINRVLPEPAAHAPNDGEGDADHGILKYLARKVIGVILKVLSFLRIFIRHRQQLENTRPHTTTVRSNQADLQIIKEDHVNPCLERLERLESMFNQLSRKPPEIPQDKDRAIRDSFDRIKCIEFDLEKTKKVLHATVIRQMQMAETLEAVKESDLRRRKFCT</sequence>
<evidence type="ECO:0000256" key="1">
    <source>
        <dbReference type="ARBA" id="ARBA00004202"/>
    </source>
</evidence>
<evidence type="ECO:0000256" key="2">
    <source>
        <dbReference type="ARBA" id="ARBA00004395"/>
    </source>
</evidence>
<dbReference type="PANTHER" id="PTHR45657">
    <property type="entry name" value="CRAL-TRIO DOMAIN-CONTAINING PROTEIN YKL091C-RELATED"/>
    <property type="match status" value="1"/>
</dbReference>
<evidence type="ECO:0000259" key="7">
    <source>
        <dbReference type="PROSITE" id="PS50191"/>
    </source>
</evidence>
<dbReference type="Proteomes" id="UP000006038">
    <property type="component" value="Unassembled WGS sequence"/>
</dbReference>
<dbReference type="HOGENOM" id="CLU_014001_11_1_1"/>
<dbReference type="PANTHER" id="PTHR45657:SF8">
    <property type="entry name" value="PHOSPHATIDYLINOSITOL_PHOSPHATIDYLCHOLINE TRANSFER PROTEIN SFH13"/>
    <property type="match status" value="1"/>
</dbReference>
<dbReference type="InterPro" id="IPR001251">
    <property type="entry name" value="CRAL-TRIO_dom"/>
</dbReference>
<dbReference type="SUPFAM" id="SSF52087">
    <property type="entry name" value="CRAL/TRIO domain"/>
    <property type="match status" value="1"/>
</dbReference>
<keyword evidence="3" id="KW-0813">Transport</keyword>
<dbReference type="KEGG" id="obr:102700866"/>
<dbReference type="InterPro" id="IPR036865">
    <property type="entry name" value="CRAL-TRIO_dom_sf"/>
</dbReference>
<reference evidence="8" key="1">
    <citation type="submission" date="2013-04" db="UniProtKB">
        <authorList>
            <consortium name="EnsemblPlants"/>
        </authorList>
    </citation>
    <scope>IDENTIFICATION</scope>
</reference>
<evidence type="ECO:0000256" key="4">
    <source>
        <dbReference type="ARBA" id="ARBA00023034"/>
    </source>
</evidence>
<dbReference type="GO" id="GO:0005886">
    <property type="term" value="C:plasma membrane"/>
    <property type="evidence" value="ECO:0007669"/>
    <property type="project" value="UniProtKB-SubCell"/>
</dbReference>
<organism evidence="8">
    <name type="scientific">Oryza brachyantha</name>
    <name type="common">malo sina</name>
    <dbReference type="NCBI Taxonomy" id="4533"/>
    <lineage>
        <taxon>Eukaryota</taxon>
        <taxon>Viridiplantae</taxon>
        <taxon>Streptophyta</taxon>
        <taxon>Embryophyta</taxon>
        <taxon>Tracheophyta</taxon>
        <taxon>Spermatophyta</taxon>
        <taxon>Magnoliopsida</taxon>
        <taxon>Liliopsida</taxon>
        <taxon>Poales</taxon>
        <taxon>Poaceae</taxon>
        <taxon>BOP clade</taxon>
        <taxon>Oryzoideae</taxon>
        <taxon>Oryzeae</taxon>
        <taxon>Oryzinae</taxon>
        <taxon>Oryza</taxon>
    </lineage>
</organism>
<dbReference type="SMART" id="SM01100">
    <property type="entry name" value="CRAL_TRIO_N"/>
    <property type="match status" value="1"/>
</dbReference>
<dbReference type="SMART" id="SM00516">
    <property type="entry name" value="SEC14"/>
    <property type="match status" value="1"/>
</dbReference>
<dbReference type="InterPro" id="IPR036273">
    <property type="entry name" value="CRAL/TRIO_N_dom_sf"/>
</dbReference>
<dbReference type="Gene3D" id="3.40.525.10">
    <property type="entry name" value="CRAL-TRIO lipid binding domain"/>
    <property type="match status" value="1"/>
</dbReference>
<protein>
    <recommendedName>
        <fullName evidence="7">CRAL-TRIO domain-containing protein</fullName>
    </recommendedName>
</protein>
<dbReference type="OrthoDB" id="1434354at2759"/>
<evidence type="ECO:0000313" key="8">
    <source>
        <dbReference type="EnsemblPlants" id="OB02G37700.1"/>
    </source>
</evidence>
<feature type="region of interest" description="Disordered" evidence="6">
    <location>
        <begin position="1"/>
        <end position="32"/>
    </location>
</feature>
<feature type="compositionally biased region" description="Basic and acidic residues" evidence="6">
    <location>
        <begin position="15"/>
        <end position="32"/>
    </location>
</feature>
<dbReference type="Gramene" id="OB02G37700.1">
    <property type="protein sequence ID" value="OB02G37700.1"/>
    <property type="gene ID" value="OB02G37700"/>
</dbReference>
<feature type="domain" description="CRAL-TRIO" evidence="7">
    <location>
        <begin position="147"/>
        <end position="321"/>
    </location>
</feature>
<keyword evidence="3" id="KW-0653">Protein transport</keyword>
<proteinExistence type="inferred from homology"/>
<gene>
    <name evidence="8" type="primary">LOC102700866</name>
</gene>
<accession>J3LGK3</accession>
<dbReference type="PRINTS" id="PR00180">
    <property type="entry name" value="CRETINALDHBP"/>
</dbReference>
<dbReference type="eggNOG" id="KOG1471">
    <property type="taxonomic scope" value="Eukaryota"/>
</dbReference>
<dbReference type="InterPro" id="IPR011074">
    <property type="entry name" value="CRAL/TRIO_N_dom"/>
</dbReference>
<dbReference type="GeneID" id="102700866"/>
<comment type="subcellular location">
    <subcellularLocation>
        <location evidence="1">Cell membrane</location>
        <topology evidence="1">Peripheral membrane protein</topology>
    </subcellularLocation>
    <subcellularLocation>
        <location evidence="2">Golgi apparatus membrane</location>
        <topology evidence="2">Peripheral membrane protein</topology>
    </subcellularLocation>
</comment>
<keyword evidence="4" id="KW-0333">Golgi apparatus</keyword>
<evidence type="ECO:0000256" key="6">
    <source>
        <dbReference type="SAM" id="MobiDB-lite"/>
    </source>
</evidence>
<dbReference type="Gene3D" id="1.10.8.20">
    <property type="entry name" value="N-terminal domain of phosphatidylinositol transfer protein sec14p"/>
    <property type="match status" value="1"/>
</dbReference>
<dbReference type="GO" id="GO:0000139">
    <property type="term" value="C:Golgi membrane"/>
    <property type="evidence" value="ECO:0007669"/>
    <property type="project" value="UniProtKB-SubCell"/>
</dbReference>
<dbReference type="Pfam" id="PF00650">
    <property type="entry name" value="CRAL_TRIO"/>
    <property type="match status" value="1"/>
</dbReference>
<dbReference type="RefSeq" id="XP_015689568.1">
    <property type="nucleotide sequence ID" value="XM_015834082.2"/>
</dbReference>
<dbReference type="AlphaFoldDB" id="J3LGK3"/>
<dbReference type="FunFam" id="3.40.525.10:FF:000011">
    <property type="entry name" value="SEC14 cytosolic factor"/>
    <property type="match status" value="1"/>
</dbReference>